<dbReference type="STRING" id="338188.ERS852397_01594"/>
<dbReference type="AlphaFoldDB" id="A0A174DBG4"/>
<dbReference type="GO" id="GO:0016301">
    <property type="term" value="F:kinase activity"/>
    <property type="evidence" value="ECO:0007669"/>
    <property type="project" value="UniProtKB-KW"/>
</dbReference>
<dbReference type="Gene3D" id="3.30.450.20">
    <property type="entry name" value="PAS domain"/>
    <property type="match status" value="1"/>
</dbReference>
<evidence type="ECO:0000313" key="2">
    <source>
        <dbReference type="Proteomes" id="UP000095517"/>
    </source>
</evidence>
<organism evidence="1 2">
    <name type="scientific">Bacteroides finegoldii</name>
    <dbReference type="NCBI Taxonomy" id="338188"/>
    <lineage>
        <taxon>Bacteria</taxon>
        <taxon>Pseudomonadati</taxon>
        <taxon>Bacteroidota</taxon>
        <taxon>Bacteroidia</taxon>
        <taxon>Bacteroidales</taxon>
        <taxon>Bacteroidaceae</taxon>
        <taxon>Bacteroides</taxon>
    </lineage>
</organism>
<protein>
    <submittedName>
        <fullName evidence="1">Two-component system sensor histidine kinase</fullName>
    </submittedName>
</protein>
<dbReference type="EMBL" id="CYZH01000007">
    <property type="protein sequence ID" value="CUO22577.1"/>
    <property type="molecule type" value="Genomic_DNA"/>
</dbReference>
<reference evidence="1 2" key="1">
    <citation type="submission" date="2015-09" db="EMBL/GenBank/DDBJ databases">
        <authorList>
            <consortium name="Pathogen Informatics"/>
        </authorList>
    </citation>
    <scope>NUCLEOTIDE SEQUENCE [LARGE SCALE GENOMIC DNA]</scope>
    <source>
        <strain evidence="1 2">2789STDY5608840</strain>
    </source>
</reference>
<proteinExistence type="predicted"/>
<gene>
    <name evidence="1" type="ORF">ERS852397_01594</name>
</gene>
<evidence type="ECO:0000313" key="1">
    <source>
        <dbReference type="EMBL" id="CUO22577.1"/>
    </source>
</evidence>
<keyword evidence="1" id="KW-0808">Transferase</keyword>
<sequence>MLMEPDTNLYSQSENSEIIRENSQKILSVLAAHQIALWEYDISTGKCSFTDDYFRTLGLKEAGIVFKDIDDFYRFTYPEDVKAYQTAFSKMLASDSKISQIKVCCV</sequence>
<name>A0A174DBG4_9BACE</name>
<keyword evidence="1" id="KW-0418">Kinase</keyword>
<dbReference type="Proteomes" id="UP000095517">
    <property type="component" value="Unassembled WGS sequence"/>
</dbReference>
<accession>A0A174DBG4</accession>